<comment type="caution">
    <text evidence="2">The sequence shown here is derived from an EMBL/GenBank/DDBJ whole genome shotgun (WGS) entry which is preliminary data.</text>
</comment>
<evidence type="ECO:0000256" key="1">
    <source>
        <dbReference type="SAM" id="SignalP"/>
    </source>
</evidence>
<dbReference type="AlphaFoldDB" id="A0A8G2BFZ5"/>
<dbReference type="EMBL" id="FNBW01000003">
    <property type="protein sequence ID" value="SDF44696.1"/>
    <property type="molecule type" value="Genomic_DNA"/>
</dbReference>
<sequence>MKAFAFLLVSAGILIGSVSAASAQQATTAPSTEAVGGSVLTPEQVENLNAMVERMQSSMNDMVEAARETALQIGTGSKTVVLTTNDLAAIAIGSVGVALVVDMLGGGGMATLAGAVVGGVGAHWLVTQQGPLLENPL</sequence>
<name>A0A8G2BFZ5_9PROT</name>
<feature type="chain" id="PRO_5034836126" evidence="1">
    <location>
        <begin position="21"/>
        <end position="137"/>
    </location>
</feature>
<gene>
    <name evidence="2" type="ORF">SAMN05660686_01392</name>
</gene>
<reference evidence="2 3" key="1">
    <citation type="submission" date="2016-10" db="EMBL/GenBank/DDBJ databases">
        <authorList>
            <person name="Varghese N."/>
            <person name="Submissions S."/>
        </authorList>
    </citation>
    <scope>NUCLEOTIDE SEQUENCE [LARGE SCALE GENOMIC DNA]</scope>
    <source>
        <strain evidence="2 3">DSM 18839</strain>
    </source>
</reference>
<evidence type="ECO:0000313" key="2">
    <source>
        <dbReference type="EMBL" id="SDF44696.1"/>
    </source>
</evidence>
<dbReference type="RefSeq" id="WP_139189130.1">
    <property type="nucleotide sequence ID" value="NZ_FNBW01000003.1"/>
</dbReference>
<keyword evidence="3" id="KW-1185">Reference proteome</keyword>
<dbReference type="OrthoDB" id="10012426at2"/>
<evidence type="ECO:0000313" key="3">
    <source>
        <dbReference type="Proteomes" id="UP000198615"/>
    </source>
</evidence>
<feature type="signal peptide" evidence="1">
    <location>
        <begin position="1"/>
        <end position="20"/>
    </location>
</feature>
<dbReference type="Proteomes" id="UP000198615">
    <property type="component" value="Unassembled WGS sequence"/>
</dbReference>
<keyword evidence="1" id="KW-0732">Signal</keyword>
<proteinExistence type="predicted"/>
<accession>A0A8G2BFZ5</accession>
<organism evidence="2 3">
    <name type="scientific">Thalassobaculum litoreum DSM 18839</name>
    <dbReference type="NCBI Taxonomy" id="1123362"/>
    <lineage>
        <taxon>Bacteria</taxon>
        <taxon>Pseudomonadati</taxon>
        <taxon>Pseudomonadota</taxon>
        <taxon>Alphaproteobacteria</taxon>
        <taxon>Rhodospirillales</taxon>
        <taxon>Thalassobaculaceae</taxon>
        <taxon>Thalassobaculum</taxon>
    </lineage>
</organism>
<protein>
    <submittedName>
        <fullName evidence="2">Uncharacterized protein</fullName>
    </submittedName>
</protein>